<dbReference type="Pfam" id="PF00135">
    <property type="entry name" value="COesterase"/>
    <property type="match status" value="1"/>
</dbReference>
<dbReference type="InterPro" id="IPR002018">
    <property type="entry name" value="CarbesteraseB"/>
</dbReference>
<comment type="caution">
    <text evidence="3">The sequence shown here is derived from an EMBL/GenBank/DDBJ whole genome shotgun (WGS) entry which is preliminary data.</text>
</comment>
<evidence type="ECO:0000313" key="3">
    <source>
        <dbReference type="EMBL" id="CAL8125603.1"/>
    </source>
</evidence>
<keyword evidence="1" id="KW-0325">Glycoprotein</keyword>
<keyword evidence="4" id="KW-1185">Reference proteome</keyword>
<evidence type="ECO:0000256" key="1">
    <source>
        <dbReference type="ARBA" id="ARBA00023180"/>
    </source>
</evidence>
<name>A0ABP1RCL4_9HEXA</name>
<dbReference type="Proteomes" id="UP001642540">
    <property type="component" value="Unassembled WGS sequence"/>
</dbReference>
<evidence type="ECO:0000259" key="2">
    <source>
        <dbReference type="Pfam" id="PF00135"/>
    </source>
</evidence>
<accession>A0ABP1RCL4</accession>
<gene>
    <name evidence="3" type="ORF">ODALV1_LOCUS21039</name>
</gene>
<dbReference type="InterPro" id="IPR029058">
    <property type="entry name" value="AB_hydrolase_fold"/>
</dbReference>
<reference evidence="3 4" key="1">
    <citation type="submission" date="2024-08" db="EMBL/GenBank/DDBJ databases">
        <authorList>
            <person name="Cucini C."/>
            <person name="Frati F."/>
        </authorList>
    </citation>
    <scope>NUCLEOTIDE SEQUENCE [LARGE SCALE GENOMIC DNA]</scope>
</reference>
<dbReference type="Gene3D" id="3.40.50.1820">
    <property type="entry name" value="alpha/beta hydrolase"/>
    <property type="match status" value="1"/>
</dbReference>
<feature type="domain" description="Carboxylesterase type B" evidence="2">
    <location>
        <begin position="8"/>
        <end position="125"/>
    </location>
</feature>
<protein>
    <recommendedName>
        <fullName evidence="2">Carboxylesterase type B domain-containing protein</fullName>
    </recommendedName>
</protein>
<evidence type="ECO:0000313" key="4">
    <source>
        <dbReference type="Proteomes" id="UP001642540"/>
    </source>
</evidence>
<dbReference type="SUPFAM" id="SSF53474">
    <property type="entry name" value="alpha/beta-Hydrolases"/>
    <property type="match status" value="1"/>
</dbReference>
<sequence>MEYASGGKNHRTYLYQYAYQGPLSIMGMWLDINSELSKKVGHGDELQHQFDVPPMGGADLLKPDSPDETFSKNFVHLWTSFAYDGEPKHSWGSHSSEKWKPISKKELDGTIPLKWYRIDGNPSLVDNQYKERMTALDRILADYFATPSTSSAHGKQRETTKIEL</sequence>
<organism evidence="3 4">
    <name type="scientific">Orchesella dallaii</name>
    <dbReference type="NCBI Taxonomy" id="48710"/>
    <lineage>
        <taxon>Eukaryota</taxon>
        <taxon>Metazoa</taxon>
        <taxon>Ecdysozoa</taxon>
        <taxon>Arthropoda</taxon>
        <taxon>Hexapoda</taxon>
        <taxon>Collembola</taxon>
        <taxon>Entomobryomorpha</taxon>
        <taxon>Entomobryoidea</taxon>
        <taxon>Orchesellidae</taxon>
        <taxon>Orchesellinae</taxon>
        <taxon>Orchesella</taxon>
    </lineage>
</organism>
<dbReference type="EMBL" id="CAXLJM020000069">
    <property type="protein sequence ID" value="CAL8125603.1"/>
    <property type="molecule type" value="Genomic_DNA"/>
</dbReference>
<proteinExistence type="predicted"/>